<proteinExistence type="predicted"/>
<dbReference type="EMBL" id="ML208305">
    <property type="protein sequence ID" value="TFK70949.1"/>
    <property type="molecule type" value="Genomic_DNA"/>
</dbReference>
<evidence type="ECO:0000313" key="2">
    <source>
        <dbReference type="Proteomes" id="UP000308600"/>
    </source>
</evidence>
<keyword evidence="2" id="KW-1185">Reference proteome</keyword>
<gene>
    <name evidence="1" type="ORF">BDN72DRAFT_765756</name>
</gene>
<dbReference type="Proteomes" id="UP000308600">
    <property type="component" value="Unassembled WGS sequence"/>
</dbReference>
<sequence>MTAPSITPIPEKSSATTKLKNPVVETSEYAYKATNLVKISEDGVKSSAKYIRNKLRTESYTPRTWRTHPLHICPSEPYNAADPSNKTVLDWIFLISTLNFSFWSEKEGLPERYGVEWKTGWGQRDRKVFTGYWSLVASLNRALVDDKIPIIDPCFYSSDTLCPDSLIQHVFRPSPQSTEAIPLLPQRIAIMREVGLILCNSFGGSYQGLIAEFQRRHDGQGTALDLVKMVTETFPSFRDEVYLNGRKIYLWKRAQILVAETWAAFYPPSHSAPHPLFPGKRGPAIQHLTMFADYRVPQILHHLRILEYPPTLMRLLNAGTALAPGSREEVSLRAASIIAVEKVREEILRIISAEKEREFDKAGVTLFQQGEDVDAVSSVVIDFYLWDLAKKIESGEEKVESIQTAEIVPIHRTRSIWY</sequence>
<organism evidence="1 2">
    <name type="scientific">Pluteus cervinus</name>
    <dbReference type="NCBI Taxonomy" id="181527"/>
    <lineage>
        <taxon>Eukaryota</taxon>
        <taxon>Fungi</taxon>
        <taxon>Dikarya</taxon>
        <taxon>Basidiomycota</taxon>
        <taxon>Agaricomycotina</taxon>
        <taxon>Agaricomycetes</taxon>
        <taxon>Agaricomycetidae</taxon>
        <taxon>Agaricales</taxon>
        <taxon>Pluteineae</taxon>
        <taxon>Pluteaceae</taxon>
        <taxon>Pluteus</taxon>
    </lineage>
</organism>
<evidence type="ECO:0000313" key="1">
    <source>
        <dbReference type="EMBL" id="TFK70949.1"/>
    </source>
</evidence>
<reference evidence="1 2" key="1">
    <citation type="journal article" date="2019" name="Nat. Ecol. Evol.">
        <title>Megaphylogeny resolves global patterns of mushroom evolution.</title>
        <authorList>
            <person name="Varga T."/>
            <person name="Krizsan K."/>
            <person name="Foldi C."/>
            <person name="Dima B."/>
            <person name="Sanchez-Garcia M."/>
            <person name="Sanchez-Ramirez S."/>
            <person name="Szollosi G.J."/>
            <person name="Szarkandi J.G."/>
            <person name="Papp V."/>
            <person name="Albert L."/>
            <person name="Andreopoulos W."/>
            <person name="Angelini C."/>
            <person name="Antonin V."/>
            <person name="Barry K.W."/>
            <person name="Bougher N.L."/>
            <person name="Buchanan P."/>
            <person name="Buyck B."/>
            <person name="Bense V."/>
            <person name="Catcheside P."/>
            <person name="Chovatia M."/>
            <person name="Cooper J."/>
            <person name="Damon W."/>
            <person name="Desjardin D."/>
            <person name="Finy P."/>
            <person name="Geml J."/>
            <person name="Haridas S."/>
            <person name="Hughes K."/>
            <person name="Justo A."/>
            <person name="Karasinski D."/>
            <person name="Kautmanova I."/>
            <person name="Kiss B."/>
            <person name="Kocsube S."/>
            <person name="Kotiranta H."/>
            <person name="LaButti K.M."/>
            <person name="Lechner B.E."/>
            <person name="Liimatainen K."/>
            <person name="Lipzen A."/>
            <person name="Lukacs Z."/>
            <person name="Mihaltcheva S."/>
            <person name="Morgado L.N."/>
            <person name="Niskanen T."/>
            <person name="Noordeloos M.E."/>
            <person name="Ohm R.A."/>
            <person name="Ortiz-Santana B."/>
            <person name="Ovrebo C."/>
            <person name="Racz N."/>
            <person name="Riley R."/>
            <person name="Savchenko A."/>
            <person name="Shiryaev A."/>
            <person name="Soop K."/>
            <person name="Spirin V."/>
            <person name="Szebenyi C."/>
            <person name="Tomsovsky M."/>
            <person name="Tulloss R.E."/>
            <person name="Uehling J."/>
            <person name="Grigoriev I.V."/>
            <person name="Vagvolgyi C."/>
            <person name="Papp T."/>
            <person name="Martin F.M."/>
            <person name="Miettinen O."/>
            <person name="Hibbett D.S."/>
            <person name="Nagy L.G."/>
        </authorList>
    </citation>
    <scope>NUCLEOTIDE SEQUENCE [LARGE SCALE GENOMIC DNA]</scope>
    <source>
        <strain evidence="1 2">NL-1719</strain>
    </source>
</reference>
<name>A0ACD3B028_9AGAR</name>
<protein>
    <submittedName>
        <fullName evidence="1">Uncharacterized protein</fullName>
    </submittedName>
</protein>
<accession>A0ACD3B028</accession>